<evidence type="ECO:0000313" key="2">
    <source>
        <dbReference type="Proteomes" id="UP000326903"/>
    </source>
</evidence>
<organism evidence="1 2">
    <name type="scientific">Ginsengibacter hankyongi</name>
    <dbReference type="NCBI Taxonomy" id="2607284"/>
    <lineage>
        <taxon>Bacteria</taxon>
        <taxon>Pseudomonadati</taxon>
        <taxon>Bacteroidota</taxon>
        <taxon>Chitinophagia</taxon>
        <taxon>Chitinophagales</taxon>
        <taxon>Chitinophagaceae</taxon>
        <taxon>Ginsengibacter</taxon>
    </lineage>
</organism>
<keyword evidence="2" id="KW-1185">Reference proteome</keyword>
<comment type="caution">
    <text evidence="1">The sequence shown here is derived from an EMBL/GenBank/DDBJ whole genome shotgun (WGS) entry which is preliminary data.</text>
</comment>
<dbReference type="AlphaFoldDB" id="A0A5J5IE98"/>
<dbReference type="Proteomes" id="UP000326903">
    <property type="component" value="Unassembled WGS sequence"/>
</dbReference>
<gene>
    <name evidence="1" type="ORF">FW778_19370</name>
</gene>
<evidence type="ECO:0008006" key="3">
    <source>
        <dbReference type="Google" id="ProtNLM"/>
    </source>
</evidence>
<accession>A0A5J5IE98</accession>
<dbReference type="EMBL" id="VYQF01000008">
    <property type="protein sequence ID" value="KAA9036389.1"/>
    <property type="molecule type" value="Genomic_DNA"/>
</dbReference>
<proteinExistence type="predicted"/>
<dbReference type="RefSeq" id="WP_150416512.1">
    <property type="nucleotide sequence ID" value="NZ_VYQF01000008.1"/>
</dbReference>
<dbReference type="Gene3D" id="3.40.50.11350">
    <property type="match status" value="1"/>
</dbReference>
<name>A0A5J5IE98_9BACT</name>
<protein>
    <recommendedName>
        <fullName evidence="3">Glycosyl transferase family 11</fullName>
    </recommendedName>
</protein>
<evidence type="ECO:0000313" key="1">
    <source>
        <dbReference type="EMBL" id="KAA9036389.1"/>
    </source>
</evidence>
<reference evidence="1 2" key="1">
    <citation type="submission" date="2019-09" db="EMBL/GenBank/DDBJ databases">
        <title>Draft genome sequence of Ginsengibacter sp. BR5-29.</title>
        <authorList>
            <person name="Im W.-T."/>
        </authorList>
    </citation>
    <scope>NUCLEOTIDE SEQUENCE [LARGE SCALE GENOMIC DNA]</scope>
    <source>
        <strain evidence="1 2">BR5-29</strain>
    </source>
</reference>
<sequence length="277" mass="32791">MIIVKPLAGLCNRMRVINSCISLQNRNSNAGEIQMIWEKNELLNCDFSDIFQPIKNIKIIRSHPALTHFLHYHNNRTLPLKSRIKKNILYYSLLNYKLYDNDIILPFRFQEEYWDTAKHNFVINTYSEFYDSQKFNNYQAFKPVDQLQSLINSQVKKFTKTTIGVHIRRTDNIESIKKSTTKLFINALADILEKDSNQLFYLATDDLEVENLLRKRFEKYIITQENKDFRRGTKKGIQDALVDLYTLSRTKKIIGSYYSSFSWTASFLNRIPMQIIE</sequence>